<evidence type="ECO:0000256" key="1">
    <source>
        <dbReference type="ARBA" id="ARBA00023122"/>
    </source>
</evidence>
<evidence type="ECO:0000313" key="2">
    <source>
        <dbReference type="EMBL" id="GJQ10459.1"/>
    </source>
</evidence>
<keyword evidence="1" id="KW-0129">CBS domain</keyword>
<dbReference type="Proteomes" id="UP001061958">
    <property type="component" value="Unassembled WGS sequence"/>
</dbReference>
<dbReference type="AlphaFoldDB" id="A0A9C7PUH8"/>
<dbReference type="InterPro" id="IPR051257">
    <property type="entry name" value="Diverse_CBS-Domain"/>
</dbReference>
<dbReference type="PANTHER" id="PTHR43080:SF2">
    <property type="entry name" value="CBS DOMAIN-CONTAINING PROTEIN"/>
    <property type="match status" value="1"/>
</dbReference>
<evidence type="ECO:0008006" key="4">
    <source>
        <dbReference type="Google" id="ProtNLM"/>
    </source>
</evidence>
<comment type="caution">
    <text evidence="2">The sequence shown here is derived from an EMBL/GenBank/DDBJ whole genome shotgun (WGS) entry which is preliminary data.</text>
</comment>
<gene>
    <name evidence="2" type="ORF">GpartN1_g2250.t1</name>
</gene>
<evidence type="ECO:0000313" key="3">
    <source>
        <dbReference type="Proteomes" id="UP001061958"/>
    </source>
</evidence>
<protein>
    <recommendedName>
        <fullName evidence="4">CBS domain-containing protein</fullName>
    </recommendedName>
</protein>
<reference evidence="2" key="1">
    <citation type="journal article" date="2022" name="Proc. Natl. Acad. Sci. U.S.A.">
        <title>Life cycle and functional genomics of the unicellular red alga Galdieria for elucidating algal and plant evolution and industrial use.</title>
        <authorList>
            <person name="Hirooka S."/>
            <person name="Itabashi T."/>
            <person name="Ichinose T.M."/>
            <person name="Onuma R."/>
            <person name="Fujiwara T."/>
            <person name="Yamashita S."/>
            <person name="Jong L.W."/>
            <person name="Tomita R."/>
            <person name="Iwane A.H."/>
            <person name="Miyagishima S.Y."/>
        </authorList>
    </citation>
    <scope>NUCLEOTIDE SEQUENCE</scope>
    <source>
        <strain evidence="2">NBRC 102759</strain>
    </source>
</reference>
<name>A0A9C7PUH8_9RHOD</name>
<reference evidence="2" key="2">
    <citation type="submission" date="2022-01" db="EMBL/GenBank/DDBJ databases">
        <authorList>
            <person name="Hirooka S."/>
            <person name="Miyagishima S.Y."/>
        </authorList>
    </citation>
    <scope>NUCLEOTIDE SEQUENCE</scope>
    <source>
        <strain evidence="2">NBRC 102759</strain>
    </source>
</reference>
<dbReference type="EMBL" id="BQMJ01000016">
    <property type="protein sequence ID" value="GJQ10459.1"/>
    <property type="molecule type" value="Genomic_DNA"/>
</dbReference>
<organism evidence="2 3">
    <name type="scientific">Galdieria partita</name>
    <dbReference type="NCBI Taxonomy" id="83374"/>
    <lineage>
        <taxon>Eukaryota</taxon>
        <taxon>Rhodophyta</taxon>
        <taxon>Bangiophyceae</taxon>
        <taxon>Galdieriales</taxon>
        <taxon>Galdieriaceae</taxon>
        <taxon>Galdieria</taxon>
    </lineage>
</organism>
<accession>A0A9C7PUH8</accession>
<sequence>MRAILARHFRRCGQYPIVLPLPAFNKYGSSHICLHNNVLLLGGLFNQVRSYASAVPALLNQQLLDDVEKNFWSTPLSQVMSDKPREAYIVKGDVALLEALQQMVTNNIESVHVVASSIPEAPHLGVFNERDFLHLLISQDSVELLHRKLEDFVQKQSHNIVCGLYDSVKDGIYLMEKHKIHLVPLVLRPNQPLENIMNRDCAQILSAIDLRNFLLSHVSLETLRWFELIAVGDILKSMNREARSTDHLVTVDAREVVADACKRMLDNKVGCVVVGTFEGTNPLKPYPNYYSLLTQRDIVVQYLKSGKKALKMPVAELVSSKPLRVSSPNFTTLQVLEMQYEDDCRFSAVFSTDERDSQDLTSTCMALLSTRDILRHCLMMLPSR</sequence>
<keyword evidence="3" id="KW-1185">Reference proteome</keyword>
<dbReference type="OrthoDB" id="10322282at2759"/>
<dbReference type="InterPro" id="IPR046342">
    <property type="entry name" value="CBS_dom_sf"/>
</dbReference>
<proteinExistence type="predicted"/>
<dbReference type="PANTHER" id="PTHR43080">
    <property type="entry name" value="CBS DOMAIN-CONTAINING PROTEIN CBSX3, MITOCHONDRIAL"/>
    <property type="match status" value="1"/>
</dbReference>
<dbReference type="SUPFAM" id="SSF54631">
    <property type="entry name" value="CBS-domain pair"/>
    <property type="match status" value="2"/>
</dbReference>
<dbReference type="Gene3D" id="3.10.580.10">
    <property type="entry name" value="CBS-domain"/>
    <property type="match status" value="2"/>
</dbReference>